<feature type="signal peptide" evidence="3">
    <location>
        <begin position="1"/>
        <end position="22"/>
    </location>
</feature>
<protein>
    <submittedName>
        <fullName evidence="4">Uncharacterized protein</fullName>
    </submittedName>
</protein>
<evidence type="ECO:0000256" key="3">
    <source>
        <dbReference type="SAM" id="SignalP"/>
    </source>
</evidence>
<accession>A0A6G1GXL9</accession>
<evidence type="ECO:0000256" key="1">
    <source>
        <dbReference type="SAM" id="MobiDB-lite"/>
    </source>
</evidence>
<keyword evidence="2" id="KW-0472">Membrane</keyword>
<keyword evidence="3" id="KW-0732">Signal</keyword>
<feature type="region of interest" description="Disordered" evidence="1">
    <location>
        <begin position="96"/>
        <end position="127"/>
    </location>
</feature>
<dbReference type="EMBL" id="ML977160">
    <property type="protein sequence ID" value="KAF1985706.1"/>
    <property type="molecule type" value="Genomic_DNA"/>
</dbReference>
<keyword evidence="5" id="KW-1185">Reference proteome</keyword>
<feature type="chain" id="PRO_5026289677" evidence="3">
    <location>
        <begin position="23"/>
        <end position="301"/>
    </location>
</feature>
<keyword evidence="2" id="KW-0812">Transmembrane</keyword>
<evidence type="ECO:0000313" key="5">
    <source>
        <dbReference type="Proteomes" id="UP000800041"/>
    </source>
</evidence>
<gene>
    <name evidence="4" type="ORF">K402DRAFT_98889</name>
</gene>
<reference evidence="4" key="1">
    <citation type="journal article" date="2020" name="Stud. Mycol.">
        <title>101 Dothideomycetes genomes: a test case for predicting lifestyles and emergence of pathogens.</title>
        <authorList>
            <person name="Haridas S."/>
            <person name="Albert R."/>
            <person name="Binder M."/>
            <person name="Bloem J."/>
            <person name="Labutti K."/>
            <person name="Salamov A."/>
            <person name="Andreopoulos B."/>
            <person name="Baker S."/>
            <person name="Barry K."/>
            <person name="Bills G."/>
            <person name="Bluhm B."/>
            <person name="Cannon C."/>
            <person name="Castanera R."/>
            <person name="Culley D."/>
            <person name="Daum C."/>
            <person name="Ezra D."/>
            <person name="Gonzalez J."/>
            <person name="Henrissat B."/>
            <person name="Kuo A."/>
            <person name="Liang C."/>
            <person name="Lipzen A."/>
            <person name="Lutzoni F."/>
            <person name="Magnuson J."/>
            <person name="Mondo S."/>
            <person name="Nolan M."/>
            <person name="Ohm R."/>
            <person name="Pangilinan J."/>
            <person name="Park H.-J."/>
            <person name="Ramirez L."/>
            <person name="Alfaro M."/>
            <person name="Sun H."/>
            <person name="Tritt A."/>
            <person name="Yoshinaga Y."/>
            <person name="Zwiers L.-H."/>
            <person name="Turgeon B."/>
            <person name="Goodwin S."/>
            <person name="Spatafora J."/>
            <person name="Crous P."/>
            <person name="Grigoriev I."/>
        </authorList>
    </citation>
    <scope>NUCLEOTIDE SEQUENCE</scope>
    <source>
        <strain evidence="4">CBS 113979</strain>
    </source>
</reference>
<organism evidence="4 5">
    <name type="scientific">Aulographum hederae CBS 113979</name>
    <dbReference type="NCBI Taxonomy" id="1176131"/>
    <lineage>
        <taxon>Eukaryota</taxon>
        <taxon>Fungi</taxon>
        <taxon>Dikarya</taxon>
        <taxon>Ascomycota</taxon>
        <taxon>Pezizomycotina</taxon>
        <taxon>Dothideomycetes</taxon>
        <taxon>Pleosporomycetidae</taxon>
        <taxon>Aulographales</taxon>
        <taxon>Aulographaceae</taxon>
    </lineage>
</organism>
<proteinExistence type="predicted"/>
<evidence type="ECO:0000313" key="4">
    <source>
        <dbReference type="EMBL" id="KAF1985706.1"/>
    </source>
</evidence>
<name>A0A6G1GXL9_9PEZI</name>
<sequence length="301" mass="32634">MAHLSVSALVTIFLLFLVTAIAAPVDVGNSVSSLAVASVTSICSVTSVDFDTHRGATYIPKFDAAPPPVDVAAAFIPFGAYAPSLETITNMESLHGSELPTPGSPTALTLPSQATSPVESDHAGQSFAGTGGVDAGENWYEFPGRSSATQWIIIYCVVSFLTLAYMVGVGIVDWKLNWNTEATRRDFALRINPNRTRVRMAAQARDSAYRDAFRRTWYDTNPSVQERLRARAADPHTYVLNRTETGTVELVQLPAQAAVRSSLPAYVPSIQADMTPAERAEEAADWENHVIQRNLRSMGMI</sequence>
<dbReference type="Proteomes" id="UP000800041">
    <property type="component" value="Unassembled WGS sequence"/>
</dbReference>
<evidence type="ECO:0000256" key="2">
    <source>
        <dbReference type="SAM" id="Phobius"/>
    </source>
</evidence>
<dbReference type="AlphaFoldDB" id="A0A6G1GXL9"/>
<keyword evidence="2" id="KW-1133">Transmembrane helix</keyword>
<feature type="compositionally biased region" description="Polar residues" evidence="1">
    <location>
        <begin position="104"/>
        <end position="118"/>
    </location>
</feature>
<feature type="transmembrane region" description="Helical" evidence="2">
    <location>
        <begin position="151"/>
        <end position="174"/>
    </location>
</feature>